<reference evidence="2" key="1">
    <citation type="journal article" date="2021" name="Front. Plant Sci.">
        <title>Chromosome-Scale Genome Assembly for Chinese Sour Jujube and Insights Into Its Genome Evolution and Domestication Signature.</title>
        <authorList>
            <person name="Shen L.-Y."/>
            <person name="Luo H."/>
            <person name="Wang X.-L."/>
            <person name="Wang X.-M."/>
            <person name="Qiu X.-J."/>
            <person name="Liu H."/>
            <person name="Zhou S.-S."/>
            <person name="Jia K.-H."/>
            <person name="Nie S."/>
            <person name="Bao Y.-T."/>
            <person name="Zhang R.-G."/>
            <person name="Yun Q.-Z."/>
            <person name="Chai Y.-H."/>
            <person name="Lu J.-Y."/>
            <person name="Li Y."/>
            <person name="Zhao S.-W."/>
            <person name="Mao J.-F."/>
            <person name="Jia S.-G."/>
            <person name="Mao Y.-M."/>
        </authorList>
    </citation>
    <scope>NUCLEOTIDE SEQUENCE</scope>
    <source>
        <strain evidence="2">AT0</strain>
        <tissue evidence="2">Leaf</tissue>
    </source>
</reference>
<dbReference type="AlphaFoldDB" id="A0A978V2X6"/>
<dbReference type="Proteomes" id="UP000813462">
    <property type="component" value="Unassembled WGS sequence"/>
</dbReference>
<feature type="domain" description="Reverse transcriptase zinc-binding" evidence="1">
    <location>
        <begin position="1"/>
        <end position="50"/>
    </location>
</feature>
<sequence>MFLWKLSNSGLPLFMNLMARGVQVESNRCVHGCDAIESEVHVFFHCEVAKCLRFAIPWNIRWDMLEATAIKDFLFCLANPVGVLPVQEADEETFFALNAITLEHL</sequence>
<evidence type="ECO:0000313" key="3">
    <source>
        <dbReference type="Proteomes" id="UP000813462"/>
    </source>
</evidence>
<protein>
    <recommendedName>
        <fullName evidence="1">Reverse transcriptase zinc-binding domain-containing protein</fullName>
    </recommendedName>
</protein>
<name>A0A978V2X6_ZIZJJ</name>
<evidence type="ECO:0000313" key="2">
    <source>
        <dbReference type="EMBL" id="KAH7521709.1"/>
    </source>
</evidence>
<proteinExistence type="predicted"/>
<dbReference type="InterPro" id="IPR026960">
    <property type="entry name" value="RVT-Znf"/>
</dbReference>
<organism evidence="2 3">
    <name type="scientific">Ziziphus jujuba var. spinosa</name>
    <dbReference type="NCBI Taxonomy" id="714518"/>
    <lineage>
        <taxon>Eukaryota</taxon>
        <taxon>Viridiplantae</taxon>
        <taxon>Streptophyta</taxon>
        <taxon>Embryophyta</taxon>
        <taxon>Tracheophyta</taxon>
        <taxon>Spermatophyta</taxon>
        <taxon>Magnoliopsida</taxon>
        <taxon>eudicotyledons</taxon>
        <taxon>Gunneridae</taxon>
        <taxon>Pentapetalae</taxon>
        <taxon>rosids</taxon>
        <taxon>fabids</taxon>
        <taxon>Rosales</taxon>
        <taxon>Rhamnaceae</taxon>
        <taxon>Paliureae</taxon>
        <taxon>Ziziphus</taxon>
    </lineage>
</organism>
<accession>A0A978V2X6</accession>
<gene>
    <name evidence="2" type="ORF">FEM48_Zijuj07G0061500</name>
</gene>
<evidence type="ECO:0000259" key="1">
    <source>
        <dbReference type="Pfam" id="PF13966"/>
    </source>
</evidence>
<dbReference type="Pfam" id="PF13966">
    <property type="entry name" value="zf-RVT"/>
    <property type="match status" value="1"/>
</dbReference>
<comment type="caution">
    <text evidence="2">The sequence shown here is derived from an EMBL/GenBank/DDBJ whole genome shotgun (WGS) entry which is preliminary data.</text>
</comment>
<dbReference type="EMBL" id="JAEACU010000007">
    <property type="protein sequence ID" value="KAH7521709.1"/>
    <property type="molecule type" value="Genomic_DNA"/>
</dbReference>